<reference evidence="2" key="1">
    <citation type="submission" date="2016-10" db="EMBL/GenBank/DDBJ databases">
        <authorList>
            <person name="de Groot N.N."/>
        </authorList>
    </citation>
    <scope>NUCLEOTIDE SEQUENCE</scope>
</reference>
<dbReference type="Pfam" id="PF14393">
    <property type="entry name" value="DUF4422"/>
    <property type="match status" value="1"/>
</dbReference>
<proteinExistence type="predicted"/>
<dbReference type="InterPro" id="IPR025536">
    <property type="entry name" value="DUF4422"/>
</dbReference>
<dbReference type="GO" id="GO:0016757">
    <property type="term" value="F:glycosyltransferase activity"/>
    <property type="evidence" value="ECO:0007669"/>
    <property type="project" value="UniProtKB-KW"/>
</dbReference>
<organism evidence="2">
    <name type="scientific">hydrothermal vent metagenome</name>
    <dbReference type="NCBI Taxonomy" id="652676"/>
    <lineage>
        <taxon>unclassified sequences</taxon>
        <taxon>metagenomes</taxon>
        <taxon>ecological metagenomes</taxon>
    </lineage>
</organism>
<gene>
    <name evidence="2" type="ORF">MNB_SV-6-892</name>
</gene>
<evidence type="ECO:0000259" key="1">
    <source>
        <dbReference type="Pfam" id="PF14393"/>
    </source>
</evidence>
<dbReference type="EC" id="2.4.1.-" evidence="2"/>
<keyword evidence="2" id="KW-0808">Transferase</keyword>
<evidence type="ECO:0000313" key="2">
    <source>
        <dbReference type="EMBL" id="SFV54338.1"/>
    </source>
</evidence>
<accession>A0A1W1BLE1</accession>
<dbReference type="EMBL" id="FPHC01000032">
    <property type="protein sequence ID" value="SFV54338.1"/>
    <property type="molecule type" value="Genomic_DNA"/>
</dbReference>
<feature type="domain" description="DUF4422" evidence="1">
    <location>
        <begin position="7"/>
        <end position="224"/>
    </location>
</feature>
<name>A0A1W1BLE1_9ZZZZ</name>
<keyword evidence="2" id="KW-0328">Glycosyltransferase</keyword>
<sequence length="260" mass="30898">MSQKYVKLLVATHKPYDFPKSDIYYPIEVGASLRESHLGYLRDDFGKNISNKNGSFCELTALYWAWQNSFAEDVEYIGLVHYRRYFSGDIEFGDSAILGEERIKKLLSSYDIILPKKRNYYIETVYSHYKHAHYIDDIEILRETIEQISPEYSDSFDRVMSQRTLYLYNMFIVSYYHFDSYCKWLFQILSVLENKIDISDRDEYQKRVFGFLGERLLNVWLHKNRLRVAEVAVTNIEGENLLKKGVDMIGRMISNKRRDS</sequence>
<protein>
    <submittedName>
        <fullName evidence="2">Glycosyltransferase</fullName>
        <ecNumber evidence="2">2.4.1.-</ecNumber>
    </submittedName>
</protein>
<dbReference type="AlphaFoldDB" id="A0A1W1BLE1"/>